<feature type="compositionally biased region" description="Basic and acidic residues" evidence="1">
    <location>
        <begin position="130"/>
        <end position="141"/>
    </location>
</feature>
<dbReference type="InterPro" id="IPR036322">
    <property type="entry name" value="WD40_repeat_dom_sf"/>
</dbReference>
<protein>
    <submittedName>
        <fullName evidence="2">Uncharacterized protein</fullName>
    </submittedName>
</protein>
<feature type="non-terminal residue" evidence="2">
    <location>
        <position position="167"/>
    </location>
</feature>
<accession>X6P1C0</accession>
<name>X6P1C0_RETFI</name>
<organism evidence="2 3">
    <name type="scientific">Reticulomyxa filosa</name>
    <dbReference type="NCBI Taxonomy" id="46433"/>
    <lineage>
        <taxon>Eukaryota</taxon>
        <taxon>Sar</taxon>
        <taxon>Rhizaria</taxon>
        <taxon>Retaria</taxon>
        <taxon>Foraminifera</taxon>
        <taxon>Monothalamids</taxon>
        <taxon>Reticulomyxidae</taxon>
        <taxon>Reticulomyxa</taxon>
    </lineage>
</organism>
<dbReference type="AlphaFoldDB" id="X6P1C0"/>
<feature type="region of interest" description="Disordered" evidence="1">
    <location>
        <begin position="115"/>
        <end position="167"/>
    </location>
</feature>
<comment type="caution">
    <text evidence="2">The sequence shown here is derived from an EMBL/GenBank/DDBJ whole genome shotgun (WGS) entry which is preliminary data.</text>
</comment>
<gene>
    <name evidence="2" type="ORF">RFI_05204</name>
</gene>
<dbReference type="PROSITE" id="PS00678">
    <property type="entry name" value="WD_REPEATS_1"/>
    <property type="match status" value="1"/>
</dbReference>
<evidence type="ECO:0000313" key="2">
    <source>
        <dbReference type="EMBL" id="ETO31913.1"/>
    </source>
</evidence>
<evidence type="ECO:0000313" key="3">
    <source>
        <dbReference type="Proteomes" id="UP000023152"/>
    </source>
</evidence>
<feature type="compositionally biased region" description="Acidic residues" evidence="1">
    <location>
        <begin position="146"/>
        <end position="160"/>
    </location>
</feature>
<dbReference type="Proteomes" id="UP000023152">
    <property type="component" value="Unassembled WGS sequence"/>
</dbReference>
<keyword evidence="3" id="KW-1185">Reference proteome</keyword>
<dbReference type="EMBL" id="ASPP01004614">
    <property type="protein sequence ID" value="ETO31913.1"/>
    <property type="molecule type" value="Genomic_DNA"/>
</dbReference>
<feature type="compositionally biased region" description="Low complexity" evidence="1">
    <location>
        <begin position="117"/>
        <end position="129"/>
    </location>
</feature>
<proteinExistence type="predicted"/>
<dbReference type="InterPro" id="IPR019775">
    <property type="entry name" value="WD40_repeat_CS"/>
</dbReference>
<dbReference type="SUPFAM" id="SSF50978">
    <property type="entry name" value="WD40 repeat-like"/>
    <property type="match status" value="1"/>
</dbReference>
<feature type="non-terminal residue" evidence="2">
    <location>
        <position position="1"/>
    </location>
</feature>
<sequence>SADWICVDLQRKHFDFINDLSISRSLCVACSKDETISVWDLRPMLESPLIVTQQNQDQQEKPVLLCKIEDQSASRAIVSPFVTGVRGLPLLIGSIIYETDDSIFHVEGNDQSTVGAVNNNKNNNVLLSSKHQDTKDDHKSDSSSGSDEEEEEEDDDDDGKDNDNGSN</sequence>
<reference evidence="2 3" key="1">
    <citation type="journal article" date="2013" name="Curr. Biol.">
        <title>The Genome of the Foraminiferan Reticulomyxa filosa.</title>
        <authorList>
            <person name="Glockner G."/>
            <person name="Hulsmann N."/>
            <person name="Schleicher M."/>
            <person name="Noegel A.A."/>
            <person name="Eichinger L."/>
            <person name="Gallinger C."/>
            <person name="Pawlowski J."/>
            <person name="Sierra R."/>
            <person name="Euteneuer U."/>
            <person name="Pillet L."/>
            <person name="Moustafa A."/>
            <person name="Platzer M."/>
            <person name="Groth M."/>
            <person name="Szafranski K."/>
            <person name="Schliwa M."/>
        </authorList>
    </citation>
    <scope>NUCLEOTIDE SEQUENCE [LARGE SCALE GENOMIC DNA]</scope>
</reference>
<evidence type="ECO:0000256" key="1">
    <source>
        <dbReference type="SAM" id="MobiDB-lite"/>
    </source>
</evidence>